<dbReference type="InterPro" id="IPR036259">
    <property type="entry name" value="MFS_trans_sf"/>
</dbReference>
<reference evidence="9 10" key="1">
    <citation type="submission" date="2021-08" db="EMBL/GenBank/DDBJ databases">
        <authorList>
            <person name="Peeters C."/>
        </authorList>
    </citation>
    <scope>NUCLEOTIDE SEQUENCE [LARGE SCALE GENOMIC DNA]</scope>
    <source>
        <strain evidence="9 10">LMG 32289</strain>
    </source>
</reference>
<feature type="transmembrane region" description="Helical" evidence="7">
    <location>
        <begin position="130"/>
        <end position="148"/>
    </location>
</feature>
<dbReference type="SUPFAM" id="SSF103473">
    <property type="entry name" value="MFS general substrate transporter"/>
    <property type="match status" value="1"/>
</dbReference>
<dbReference type="Proteomes" id="UP000706525">
    <property type="component" value="Unassembled WGS sequence"/>
</dbReference>
<evidence type="ECO:0000256" key="6">
    <source>
        <dbReference type="SAM" id="MobiDB-lite"/>
    </source>
</evidence>
<protein>
    <recommendedName>
        <fullName evidence="8">Major facilitator superfamily (MFS) profile domain-containing protein</fullName>
    </recommendedName>
</protein>
<keyword evidence="2" id="KW-1003">Cell membrane</keyword>
<keyword evidence="4 7" id="KW-1133">Transmembrane helix</keyword>
<feature type="transmembrane region" description="Helical" evidence="7">
    <location>
        <begin position="169"/>
        <end position="185"/>
    </location>
</feature>
<dbReference type="InterPro" id="IPR020846">
    <property type="entry name" value="MFS_dom"/>
</dbReference>
<dbReference type="PANTHER" id="PTHR43124">
    <property type="entry name" value="PURINE EFFLUX PUMP PBUE"/>
    <property type="match status" value="1"/>
</dbReference>
<dbReference type="EMBL" id="CAJZAG010000010">
    <property type="protein sequence ID" value="CAG9181737.1"/>
    <property type="molecule type" value="Genomic_DNA"/>
</dbReference>
<feature type="transmembrane region" description="Helical" evidence="7">
    <location>
        <begin position="332"/>
        <end position="351"/>
    </location>
</feature>
<comment type="subcellular location">
    <subcellularLocation>
        <location evidence="1">Cell membrane</location>
        <topology evidence="1">Multi-pass membrane protein</topology>
    </subcellularLocation>
</comment>
<feature type="transmembrane region" description="Helical" evidence="7">
    <location>
        <begin position="242"/>
        <end position="259"/>
    </location>
</feature>
<feature type="transmembrane region" description="Helical" evidence="7">
    <location>
        <begin position="107"/>
        <end position="124"/>
    </location>
</feature>
<feature type="domain" description="Major facilitator superfamily (MFS) profile" evidence="8">
    <location>
        <begin position="39"/>
        <end position="430"/>
    </location>
</feature>
<evidence type="ECO:0000313" key="9">
    <source>
        <dbReference type="EMBL" id="CAG9181737.1"/>
    </source>
</evidence>
<dbReference type="InterPro" id="IPR050189">
    <property type="entry name" value="MFS_Efflux_Transporters"/>
</dbReference>
<evidence type="ECO:0000256" key="1">
    <source>
        <dbReference type="ARBA" id="ARBA00004651"/>
    </source>
</evidence>
<organism evidence="9 10">
    <name type="scientific">Cupriavidus pampae</name>
    <dbReference type="NCBI Taxonomy" id="659251"/>
    <lineage>
        <taxon>Bacteria</taxon>
        <taxon>Pseudomonadati</taxon>
        <taxon>Pseudomonadota</taxon>
        <taxon>Betaproteobacteria</taxon>
        <taxon>Burkholderiales</taxon>
        <taxon>Burkholderiaceae</taxon>
        <taxon>Cupriavidus</taxon>
    </lineage>
</organism>
<feature type="transmembrane region" description="Helical" evidence="7">
    <location>
        <begin position="371"/>
        <end position="390"/>
    </location>
</feature>
<sequence>MNNPASDRTVQRPPAPVADDAQARAHGISATGTLDANRGITLLTFAFVLSQFYRSCLAVIAPELQHDFALSPAGFGTMSSCFFLAFAAAQIPVGLAFDRYGVGRPTSLLLGVGAVSAIMFVLAPSGGAAMLAQVGLGLACAPVFMGLMHFASEHLDEKRYMREVSRSNAMGMIGALCATAPLGWMSQWLGWRYAMGISALCMVAACYGVWRHVRDSGHAEARHAPMGAMLADSARLLGMRSLWLLIPLCVAMAAGTAFRNAWSGPYLATVYGLAAGTRGIALTLLSLTGFATAFLLPVLVRRTTLKRTIMGWACFATCGALALALWPGHGVVTSVACMALLTTIGMLHPLVMAQGRSLLPPAKRGRGLGVLNSFVFLGSALTSWGFGIIANAGHDRLWPNALTYGVIFGTAAVIVVIALVPYVFSAMGHAVVPAKVAEG</sequence>
<evidence type="ECO:0000256" key="4">
    <source>
        <dbReference type="ARBA" id="ARBA00022989"/>
    </source>
</evidence>
<evidence type="ECO:0000256" key="3">
    <source>
        <dbReference type="ARBA" id="ARBA00022692"/>
    </source>
</evidence>
<name>A0ABM8XNA4_9BURK</name>
<dbReference type="InterPro" id="IPR011701">
    <property type="entry name" value="MFS"/>
</dbReference>
<dbReference type="Gene3D" id="1.20.1250.20">
    <property type="entry name" value="MFS general substrate transporter like domains"/>
    <property type="match status" value="1"/>
</dbReference>
<keyword evidence="10" id="KW-1185">Reference proteome</keyword>
<proteinExistence type="predicted"/>
<feature type="transmembrane region" description="Helical" evidence="7">
    <location>
        <begin position="191"/>
        <end position="210"/>
    </location>
</feature>
<accession>A0ABM8XNA4</accession>
<feature type="transmembrane region" description="Helical" evidence="7">
    <location>
        <begin position="402"/>
        <end position="424"/>
    </location>
</feature>
<feature type="region of interest" description="Disordered" evidence="6">
    <location>
        <begin position="1"/>
        <end position="22"/>
    </location>
</feature>
<dbReference type="PANTHER" id="PTHR43124:SF3">
    <property type="entry name" value="CHLORAMPHENICOL EFFLUX PUMP RV0191"/>
    <property type="match status" value="1"/>
</dbReference>
<dbReference type="PROSITE" id="PS50850">
    <property type="entry name" value="MFS"/>
    <property type="match status" value="1"/>
</dbReference>
<evidence type="ECO:0000256" key="2">
    <source>
        <dbReference type="ARBA" id="ARBA00022475"/>
    </source>
</evidence>
<feature type="transmembrane region" description="Helical" evidence="7">
    <location>
        <begin position="309"/>
        <end position="326"/>
    </location>
</feature>
<feature type="transmembrane region" description="Helical" evidence="7">
    <location>
        <begin position="279"/>
        <end position="300"/>
    </location>
</feature>
<keyword evidence="5 7" id="KW-0472">Membrane</keyword>
<feature type="transmembrane region" description="Helical" evidence="7">
    <location>
        <begin position="73"/>
        <end position="95"/>
    </location>
</feature>
<gene>
    <name evidence="9" type="ORF">LMG32289_04914</name>
</gene>
<evidence type="ECO:0000256" key="5">
    <source>
        <dbReference type="ARBA" id="ARBA00023136"/>
    </source>
</evidence>
<evidence type="ECO:0000256" key="7">
    <source>
        <dbReference type="SAM" id="Phobius"/>
    </source>
</evidence>
<dbReference type="Pfam" id="PF07690">
    <property type="entry name" value="MFS_1"/>
    <property type="match status" value="1"/>
</dbReference>
<comment type="caution">
    <text evidence="9">The sequence shown here is derived from an EMBL/GenBank/DDBJ whole genome shotgun (WGS) entry which is preliminary data.</text>
</comment>
<evidence type="ECO:0000259" key="8">
    <source>
        <dbReference type="PROSITE" id="PS50850"/>
    </source>
</evidence>
<keyword evidence="3 7" id="KW-0812">Transmembrane</keyword>
<evidence type="ECO:0000313" key="10">
    <source>
        <dbReference type="Proteomes" id="UP000706525"/>
    </source>
</evidence>
<feature type="transmembrane region" description="Helical" evidence="7">
    <location>
        <begin position="40"/>
        <end position="61"/>
    </location>
</feature>